<protein>
    <recommendedName>
        <fullName evidence="4">FAS1 domain-containing protein</fullName>
    </recommendedName>
</protein>
<dbReference type="Gene3D" id="2.30.180.10">
    <property type="entry name" value="FAS1 domain"/>
    <property type="match status" value="1"/>
</dbReference>
<feature type="transmembrane region" description="Helical" evidence="2">
    <location>
        <begin position="168"/>
        <end position="188"/>
    </location>
</feature>
<evidence type="ECO:0000313" key="6">
    <source>
        <dbReference type="Proteomes" id="UP000525078"/>
    </source>
</evidence>
<dbReference type="AlphaFoldDB" id="A0A7J6GBG6"/>
<comment type="caution">
    <text evidence="5">The sequence shown here is derived from an EMBL/GenBank/DDBJ whole genome shotgun (WGS) entry which is preliminary data.</text>
</comment>
<dbReference type="Proteomes" id="UP000525078">
    <property type="component" value="Unassembled WGS sequence"/>
</dbReference>
<dbReference type="PANTHER" id="PTHR36069:SF1">
    <property type="entry name" value="EXPRESSED PROTEIN"/>
    <property type="match status" value="1"/>
</dbReference>
<dbReference type="PANTHER" id="PTHR36069">
    <property type="entry name" value="EXPRESSED PROTEIN-RELATED"/>
    <property type="match status" value="1"/>
</dbReference>
<accession>A0A7J6GBG6</accession>
<organism evidence="5 6">
    <name type="scientific">Cannabis sativa</name>
    <name type="common">Hemp</name>
    <name type="synonym">Marijuana</name>
    <dbReference type="NCBI Taxonomy" id="3483"/>
    <lineage>
        <taxon>Eukaryota</taxon>
        <taxon>Viridiplantae</taxon>
        <taxon>Streptophyta</taxon>
        <taxon>Embryophyta</taxon>
        <taxon>Tracheophyta</taxon>
        <taxon>Spermatophyta</taxon>
        <taxon>Magnoliopsida</taxon>
        <taxon>eudicotyledons</taxon>
        <taxon>Gunneridae</taxon>
        <taxon>Pentapetalae</taxon>
        <taxon>rosids</taxon>
        <taxon>fabids</taxon>
        <taxon>Rosales</taxon>
        <taxon>Cannabaceae</taxon>
        <taxon>Cannabis</taxon>
    </lineage>
</organism>
<dbReference type="EMBL" id="JAATIP010000065">
    <property type="protein sequence ID" value="KAF4380296.1"/>
    <property type="molecule type" value="Genomic_DNA"/>
</dbReference>
<reference evidence="5 6" key="1">
    <citation type="journal article" date="2020" name="bioRxiv">
        <title>Sequence and annotation of 42 cannabis genomes reveals extensive copy number variation in cannabinoid synthesis and pathogen resistance genes.</title>
        <authorList>
            <person name="Mckernan K.J."/>
            <person name="Helbert Y."/>
            <person name="Kane L.T."/>
            <person name="Ebling H."/>
            <person name="Zhang L."/>
            <person name="Liu B."/>
            <person name="Eaton Z."/>
            <person name="Mclaughlin S."/>
            <person name="Kingan S."/>
            <person name="Baybayan P."/>
            <person name="Concepcion G."/>
            <person name="Jordan M."/>
            <person name="Riva A."/>
            <person name="Barbazuk W."/>
            <person name="Harkins T."/>
        </authorList>
    </citation>
    <scope>NUCLEOTIDE SEQUENCE [LARGE SCALE GENOMIC DNA]</scope>
    <source>
        <strain evidence="6">cv. Jamaican Lion 4</strain>
        <tissue evidence="5">Leaf</tissue>
    </source>
</reference>
<feature type="domain" description="FAS1" evidence="4">
    <location>
        <begin position="28"/>
        <end position="157"/>
    </location>
</feature>
<keyword evidence="2" id="KW-0472">Membrane</keyword>
<feature type="signal peptide" evidence="3">
    <location>
        <begin position="1"/>
        <end position="19"/>
    </location>
</feature>
<comment type="similarity">
    <text evidence="1">Belongs to the fasciclin-like AGP family.</text>
</comment>
<keyword evidence="2" id="KW-0812">Transmembrane</keyword>
<evidence type="ECO:0000256" key="2">
    <source>
        <dbReference type="SAM" id="Phobius"/>
    </source>
</evidence>
<gene>
    <name evidence="5" type="ORF">F8388_024589</name>
</gene>
<dbReference type="Pfam" id="PF02469">
    <property type="entry name" value="Fasciclin"/>
    <property type="match status" value="1"/>
</dbReference>
<feature type="chain" id="PRO_5029731692" description="FAS1 domain-containing protein" evidence="3">
    <location>
        <begin position="20"/>
        <end position="189"/>
    </location>
</feature>
<dbReference type="InterPro" id="IPR036378">
    <property type="entry name" value="FAS1_dom_sf"/>
</dbReference>
<dbReference type="SUPFAM" id="SSF82153">
    <property type="entry name" value="FAS1 domain"/>
    <property type="match status" value="1"/>
</dbReference>
<proteinExistence type="inferred from homology"/>
<dbReference type="InterPro" id="IPR000782">
    <property type="entry name" value="FAS1_domain"/>
</dbReference>
<dbReference type="InterPro" id="IPR053339">
    <property type="entry name" value="FAS1_domain_protein"/>
</dbReference>
<evidence type="ECO:0000256" key="1">
    <source>
        <dbReference type="ARBA" id="ARBA00007843"/>
    </source>
</evidence>
<dbReference type="PROSITE" id="PS50213">
    <property type="entry name" value="FAS1"/>
    <property type="match status" value="1"/>
</dbReference>
<evidence type="ECO:0000259" key="4">
    <source>
        <dbReference type="PROSITE" id="PS50213"/>
    </source>
</evidence>
<dbReference type="SMART" id="SM00554">
    <property type="entry name" value="FAS1"/>
    <property type="match status" value="1"/>
</dbReference>
<name>A0A7J6GBG6_CANSA</name>
<keyword evidence="3" id="KW-0732">Signal</keyword>
<evidence type="ECO:0000256" key="3">
    <source>
        <dbReference type="SAM" id="SignalP"/>
    </source>
</evidence>
<sequence length="189" mass="21133">MATNLRLLVLMALLSLVSSVDIPPGIQNEDLVIAASEMQRANYFTFVLLLNMAKLDRRLQGNITFLMPNDRMLSKIALEPHAISDFLLRHSIPSTMLFDYLHHIPTGSTIPSSKRDYMLKISNNGRWSFFLNNVKLISPNICTASSSVRCHGIDGVLSLAMPMRSSTISIFSVTYMLLSLWISSLCIVL</sequence>
<keyword evidence="2" id="KW-1133">Transmembrane helix</keyword>
<evidence type="ECO:0000313" key="5">
    <source>
        <dbReference type="EMBL" id="KAF4380296.1"/>
    </source>
</evidence>